<keyword evidence="2" id="KW-1185">Reference proteome</keyword>
<dbReference type="SUPFAM" id="SSF50969">
    <property type="entry name" value="YVTN repeat-like/Quinoprotein amine dehydrogenase"/>
    <property type="match status" value="1"/>
</dbReference>
<dbReference type="EMBL" id="JASJOT010000013">
    <property type="protein sequence ID" value="MDJ1495219.1"/>
    <property type="molecule type" value="Genomic_DNA"/>
</dbReference>
<dbReference type="RefSeq" id="WP_313999064.1">
    <property type="nucleotide sequence ID" value="NZ_JASJOT010000013.1"/>
</dbReference>
<organism evidence="1 2">
    <name type="scientific">Xanthocytophaga flava</name>
    <dbReference type="NCBI Taxonomy" id="3048013"/>
    <lineage>
        <taxon>Bacteria</taxon>
        <taxon>Pseudomonadati</taxon>
        <taxon>Bacteroidota</taxon>
        <taxon>Cytophagia</taxon>
        <taxon>Cytophagales</taxon>
        <taxon>Rhodocytophagaceae</taxon>
        <taxon>Xanthocytophaga</taxon>
    </lineage>
</organism>
<gene>
    <name evidence="1" type="ORF">QNI19_19930</name>
</gene>
<evidence type="ECO:0000313" key="2">
    <source>
        <dbReference type="Proteomes" id="UP001228581"/>
    </source>
</evidence>
<proteinExistence type="predicted"/>
<reference evidence="1 2" key="1">
    <citation type="submission" date="2023-05" db="EMBL/GenBank/DDBJ databases">
        <authorList>
            <person name="Zhang X."/>
        </authorList>
    </citation>
    <scope>NUCLEOTIDE SEQUENCE [LARGE SCALE GENOMIC DNA]</scope>
    <source>
        <strain evidence="1 2">DM2B3-1</strain>
    </source>
</reference>
<comment type="caution">
    <text evidence="1">The sequence shown here is derived from an EMBL/GenBank/DDBJ whole genome shotgun (WGS) entry which is preliminary data.</text>
</comment>
<accession>A0ABT7CRE8</accession>
<protein>
    <recommendedName>
        <fullName evidence="3">WD40 repeat domain-containing protein</fullName>
    </recommendedName>
</protein>
<evidence type="ECO:0000313" key="1">
    <source>
        <dbReference type="EMBL" id="MDJ1495219.1"/>
    </source>
</evidence>
<dbReference type="InterPro" id="IPR011044">
    <property type="entry name" value="Quino_amine_DH_bsu"/>
</dbReference>
<name>A0ABT7CRE8_9BACT</name>
<sequence length="307" mass="34463">MSSQPFIVNRKAKVGLFGKSKPIQPKELSIVDFSTNQQQHLIEYDDWEASSLSPDGKRIIIEKPTIYRGTSKKEISVIDYQANQVLYNTSSYYVFDTAFNTSGDKLLIVASKKKPFCYDLTSQQIVAELPHQIRLYEGDLDIHTDIFIAPVERLKGTCCVFDFKTGQTDTITVDTKARISNVKFSPDLSCIYAIANNNILYCFDRSYKMIWKKDFTYLGKKGGEINASDIFSSEDGKLLCLSASATETNPWGADYVVDSSSGEIIRQIEGYHLRGRIKSNYFGNQVLLATLTTLDLSTGLVSDEPIL</sequence>
<dbReference type="Proteomes" id="UP001228581">
    <property type="component" value="Unassembled WGS sequence"/>
</dbReference>
<dbReference type="InterPro" id="IPR015943">
    <property type="entry name" value="WD40/YVTN_repeat-like_dom_sf"/>
</dbReference>
<dbReference type="Gene3D" id="2.130.10.10">
    <property type="entry name" value="YVTN repeat-like/Quinoprotein amine dehydrogenase"/>
    <property type="match status" value="1"/>
</dbReference>
<evidence type="ECO:0008006" key="3">
    <source>
        <dbReference type="Google" id="ProtNLM"/>
    </source>
</evidence>